<reference evidence="2 3" key="1">
    <citation type="submission" date="2024-02" db="EMBL/GenBank/DDBJ databases">
        <title>FIRST GENOME SEQUENCES OF Leishmania (Viannia) shawi, Leishmania (Viannia) lindenbergi AND Leishmania (Viannia) utingensis.</title>
        <authorList>
            <person name="Resadore F."/>
            <person name="Custodio M.G.F."/>
            <person name="Boite M.C."/>
            <person name="Cupolillo E."/>
            <person name="Ferreira G.E.M."/>
        </authorList>
    </citation>
    <scope>NUCLEOTIDE SEQUENCE [LARGE SCALE GENOMIC DNA]</scope>
    <source>
        <strain evidence="2 3">MDAS/BR/1979/M5533</strain>
    </source>
</reference>
<comment type="caution">
    <text evidence="2">The sequence shown here is derived from an EMBL/GenBank/DDBJ whole genome shotgun (WGS) entry which is preliminary data.</text>
</comment>
<organism evidence="2 3">
    <name type="scientific">Leishmania naiffi</name>
    <dbReference type="NCBI Taxonomy" id="5678"/>
    <lineage>
        <taxon>Eukaryota</taxon>
        <taxon>Discoba</taxon>
        <taxon>Euglenozoa</taxon>
        <taxon>Kinetoplastea</taxon>
        <taxon>Metakinetoplastina</taxon>
        <taxon>Trypanosomatida</taxon>
        <taxon>Trypanosomatidae</taxon>
        <taxon>Leishmaniinae</taxon>
        <taxon>Leishmania</taxon>
        <taxon>Leishmania naiffi species complex</taxon>
    </lineage>
</organism>
<dbReference type="EMBL" id="JBAMZN010000002">
    <property type="protein sequence ID" value="KAL0530711.1"/>
    <property type="molecule type" value="Genomic_DNA"/>
</dbReference>
<accession>A0AAW3C925</accession>
<keyword evidence="3" id="KW-1185">Reference proteome</keyword>
<feature type="region of interest" description="Disordered" evidence="1">
    <location>
        <begin position="55"/>
        <end position="91"/>
    </location>
</feature>
<proteinExistence type="predicted"/>
<evidence type="ECO:0000313" key="3">
    <source>
        <dbReference type="Proteomes" id="UP001501274"/>
    </source>
</evidence>
<protein>
    <submittedName>
        <fullName evidence="2">Uncharacterized protein</fullName>
    </submittedName>
</protein>
<evidence type="ECO:0000256" key="1">
    <source>
        <dbReference type="SAM" id="MobiDB-lite"/>
    </source>
</evidence>
<sequence>MLATTLTTVPQLLASETEERLAMQAREEQRRLRLQSAMSAVMDHLMMAALNHRSSERGLHPSLRTSAAASPLPEESDDSSGGSCARRLHHRNDDTREVDLRHTYAVKAHYEGAAWDREAVTRSLTSTRLRLDYDSDGVETPRHLQQSGCAEEDGYLSDVTDEHVKQSLSYDDEAIDTATAISERSMQALASTSQWGAHVLGPVTILTSAEENVDQVTDITAAPRVPSPAPQRCAYHRSGGW</sequence>
<evidence type="ECO:0000313" key="2">
    <source>
        <dbReference type="EMBL" id="KAL0530711.1"/>
    </source>
</evidence>
<dbReference type="Proteomes" id="UP001501274">
    <property type="component" value="Unassembled WGS sequence"/>
</dbReference>
<gene>
    <name evidence="2" type="ORF">Q4I28_000535</name>
</gene>
<dbReference type="AlphaFoldDB" id="A0AAW3C925"/>
<name>A0AAW3C925_9TRYP</name>